<proteinExistence type="predicted"/>
<comment type="caution">
    <text evidence="1">The sequence shown here is derived from an EMBL/GenBank/DDBJ whole genome shotgun (WGS) entry which is preliminary data.</text>
</comment>
<name>A0ABD3FA90_9STRA</name>
<gene>
    <name evidence="1" type="ORF">V7S43_012299</name>
</gene>
<dbReference type="AlphaFoldDB" id="A0ABD3FA90"/>
<keyword evidence="2" id="KW-1185">Reference proteome</keyword>
<reference evidence="1 2" key="1">
    <citation type="submission" date="2024-09" db="EMBL/GenBank/DDBJ databases">
        <title>Genome sequencing and assembly of Phytophthora oleae, isolate VK10A, causative agent of rot of olive drupes.</title>
        <authorList>
            <person name="Conti Taguali S."/>
            <person name="Riolo M."/>
            <person name="La Spada F."/>
            <person name="Cacciola S.O."/>
            <person name="Dionisio G."/>
        </authorList>
    </citation>
    <scope>NUCLEOTIDE SEQUENCE [LARGE SCALE GENOMIC DNA]</scope>
    <source>
        <strain evidence="1 2">VK10A</strain>
    </source>
</reference>
<dbReference type="Proteomes" id="UP001632037">
    <property type="component" value="Unassembled WGS sequence"/>
</dbReference>
<dbReference type="EMBL" id="JBIMZQ010000030">
    <property type="protein sequence ID" value="KAL3662900.1"/>
    <property type="molecule type" value="Genomic_DNA"/>
</dbReference>
<organism evidence="1 2">
    <name type="scientific">Phytophthora oleae</name>
    <dbReference type="NCBI Taxonomy" id="2107226"/>
    <lineage>
        <taxon>Eukaryota</taxon>
        <taxon>Sar</taxon>
        <taxon>Stramenopiles</taxon>
        <taxon>Oomycota</taxon>
        <taxon>Peronosporomycetes</taxon>
        <taxon>Peronosporales</taxon>
        <taxon>Peronosporaceae</taxon>
        <taxon>Phytophthora</taxon>
    </lineage>
</organism>
<accession>A0ABD3FA90</accession>
<evidence type="ECO:0000313" key="1">
    <source>
        <dbReference type="EMBL" id="KAL3662900.1"/>
    </source>
</evidence>
<evidence type="ECO:0000313" key="2">
    <source>
        <dbReference type="Proteomes" id="UP001632037"/>
    </source>
</evidence>
<sequence>MTRDGLTNMQSTILDRILDGSATSPASNAIPTILDGLVEPADMPDAQSVRQWIDPRTGETCRFCLQHAVDYAFVVDGDQSAPTSLRLSVGPSFCRAPLHLDHGNRLDTHRARASSIPRSTTPMQRADSIISLFAQEEPSTPVLTATTRRPVPQHAHQDSTVVEVGSNSADIMPAPSLAFPAAPAGDSVPIQPSNQPPSLDARIMEQLLNQPELLARVVQGISTSRAKRPATSLPEAEPVRRTSKYSFTPTVVQTAVHEGITAPEHRGKAPSVFVETVVYAAAVRFQPHPVVIIRLYDFQFGMFGLSILHFVPFGVHRRMAWLNGGGVNMQNFSAGVTAPRPSAASSMGELVDAARMLCRYGQEFFTQPVRDVLESLLDFVQQLDGWHSWMAADLPHLVFWINSVLENNFGLLFT</sequence>
<protein>
    <submittedName>
        <fullName evidence="1">Uncharacterized protein</fullName>
    </submittedName>
</protein>